<reference evidence="2 3" key="1">
    <citation type="journal article" date="2016" name="Front. Microbiol.">
        <title>Single-Cell (Meta-)Genomics of a Dimorphic Candidatus Thiomargarita nelsonii Reveals Genomic Plasticity.</title>
        <authorList>
            <person name="Flood B.E."/>
            <person name="Fliss P."/>
            <person name="Jones D.S."/>
            <person name="Dick G.J."/>
            <person name="Jain S."/>
            <person name="Kaster A.K."/>
            <person name="Winkel M."/>
            <person name="Mussmann M."/>
            <person name="Bailey J."/>
        </authorList>
    </citation>
    <scope>NUCLEOTIDE SEQUENCE [LARGE SCALE GENOMIC DNA]</scope>
    <source>
        <strain evidence="2">Hydrate Ridge</strain>
    </source>
</reference>
<gene>
    <name evidence="2" type="ORF">PN36_13440</name>
</gene>
<keyword evidence="1" id="KW-1133">Transmembrane helix</keyword>
<comment type="caution">
    <text evidence="2">The sequence shown here is derived from an EMBL/GenBank/DDBJ whole genome shotgun (WGS) entry which is preliminary data.</text>
</comment>
<evidence type="ECO:0000256" key="1">
    <source>
        <dbReference type="SAM" id="Phobius"/>
    </source>
</evidence>
<dbReference type="Proteomes" id="UP000030428">
    <property type="component" value="Unassembled WGS sequence"/>
</dbReference>
<organism evidence="2 3">
    <name type="scientific">Candidatus Thiomargarita nelsonii</name>
    <dbReference type="NCBI Taxonomy" id="1003181"/>
    <lineage>
        <taxon>Bacteria</taxon>
        <taxon>Pseudomonadati</taxon>
        <taxon>Pseudomonadota</taxon>
        <taxon>Gammaproteobacteria</taxon>
        <taxon>Thiotrichales</taxon>
        <taxon>Thiotrichaceae</taxon>
        <taxon>Thiomargarita</taxon>
    </lineage>
</organism>
<evidence type="ECO:0000313" key="3">
    <source>
        <dbReference type="Proteomes" id="UP000030428"/>
    </source>
</evidence>
<protein>
    <submittedName>
        <fullName evidence="2">Uncharacterized protein</fullName>
    </submittedName>
</protein>
<keyword evidence="3" id="KW-1185">Reference proteome</keyword>
<keyword evidence="1" id="KW-0472">Membrane</keyword>
<name>A0A0A6P519_9GAMM</name>
<keyword evidence="1" id="KW-0812">Transmembrane</keyword>
<sequence length="167" mass="18951">MRQPHYQLILLTPTEKIALSHYGTMSREKQDIMADQINIFLNDPHESLLVIERDNRWLSYLIGGFFIIVGLLAQLSQIITVTFDKAVDSLKIERQGLLGNEVVEHPLDEIVEVKLNTSSYFNSKTILYQVVLVLSSGENILLTSNSSLGKARKQKIVDEMTNFLSET</sequence>
<proteinExistence type="predicted"/>
<evidence type="ECO:0000313" key="2">
    <source>
        <dbReference type="EMBL" id="KHD05537.1"/>
    </source>
</evidence>
<dbReference type="AlphaFoldDB" id="A0A0A6P519"/>
<accession>A0A0A6P519</accession>
<dbReference type="EMBL" id="JSZA02000045">
    <property type="protein sequence ID" value="KHD05537.1"/>
    <property type="molecule type" value="Genomic_DNA"/>
</dbReference>
<feature type="transmembrane region" description="Helical" evidence="1">
    <location>
        <begin position="57"/>
        <end position="75"/>
    </location>
</feature>